<dbReference type="PROSITE" id="PS51198">
    <property type="entry name" value="UVRD_HELICASE_ATP_BIND"/>
    <property type="match status" value="1"/>
</dbReference>
<evidence type="ECO:0000256" key="1">
    <source>
        <dbReference type="ARBA" id="ARBA00009922"/>
    </source>
</evidence>
<evidence type="ECO:0000256" key="12">
    <source>
        <dbReference type="PROSITE-ProRule" id="PRU00560"/>
    </source>
</evidence>
<feature type="binding site" evidence="12">
    <location>
        <begin position="43"/>
        <end position="50"/>
    </location>
    <ligand>
        <name>ATP</name>
        <dbReference type="ChEBI" id="CHEBI:30616"/>
    </ligand>
</feature>
<gene>
    <name evidence="14" type="ORF">C4520_02890</name>
</gene>
<dbReference type="InterPro" id="IPR014016">
    <property type="entry name" value="UvrD-like_ATP-bd"/>
</dbReference>
<evidence type="ECO:0000313" key="14">
    <source>
        <dbReference type="EMBL" id="RJP25079.1"/>
    </source>
</evidence>
<name>A0A3A4P1R4_ABYX5</name>
<evidence type="ECO:0000256" key="10">
    <source>
        <dbReference type="ARBA" id="ARBA00034923"/>
    </source>
</evidence>
<dbReference type="Gene3D" id="3.40.50.300">
    <property type="entry name" value="P-loop containing nucleotide triphosphate hydrolases"/>
    <property type="match status" value="2"/>
</dbReference>
<dbReference type="InterPro" id="IPR000212">
    <property type="entry name" value="DNA_helicase_UvrD/REP"/>
</dbReference>
<keyword evidence="5 12" id="KW-0067">ATP-binding</keyword>
<dbReference type="InterPro" id="IPR013986">
    <property type="entry name" value="DExx_box_DNA_helicase_dom_sf"/>
</dbReference>
<dbReference type="Proteomes" id="UP000265882">
    <property type="component" value="Unassembled WGS sequence"/>
</dbReference>
<evidence type="ECO:0000256" key="5">
    <source>
        <dbReference type="ARBA" id="ARBA00022840"/>
    </source>
</evidence>
<dbReference type="InterPro" id="IPR014017">
    <property type="entry name" value="DNA_helicase_UvrD-like_C"/>
</dbReference>
<evidence type="ECO:0000256" key="9">
    <source>
        <dbReference type="ARBA" id="ARBA00034808"/>
    </source>
</evidence>
<comment type="caution">
    <text evidence="14">The sequence shown here is derived from an EMBL/GenBank/DDBJ whole genome shotgun (WGS) entry which is preliminary data.</text>
</comment>
<dbReference type="EMBL" id="QZKU01000026">
    <property type="protein sequence ID" value="RJP25079.1"/>
    <property type="molecule type" value="Genomic_DNA"/>
</dbReference>
<evidence type="ECO:0000259" key="13">
    <source>
        <dbReference type="PROSITE" id="PS51198"/>
    </source>
</evidence>
<dbReference type="PANTHER" id="PTHR11070:SF2">
    <property type="entry name" value="ATP-DEPENDENT DNA HELICASE SRS2"/>
    <property type="match status" value="1"/>
</dbReference>
<dbReference type="SUPFAM" id="SSF52540">
    <property type="entry name" value="P-loop containing nucleoside triphosphate hydrolases"/>
    <property type="match status" value="1"/>
</dbReference>
<evidence type="ECO:0000256" key="6">
    <source>
        <dbReference type="ARBA" id="ARBA00023125"/>
    </source>
</evidence>
<dbReference type="GO" id="GO:0043138">
    <property type="term" value="F:3'-5' DNA helicase activity"/>
    <property type="evidence" value="ECO:0007669"/>
    <property type="project" value="UniProtKB-EC"/>
</dbReference>
<dbReference type="Pfam" id="PF00580">
    <property type="entry name" value="UvrD-helicase"/>
    <property type="match status" value="1"/>
</dbReference>
<comment type="catalytic activity">
    <reaction evidence="8">
        <text>Couples ATP hydrolysis with the unwinding of duplex DNA by translocating in the 3'-5' direction.</text>
        <dbReference type="EC" id="5.6.2.4"/>
    </reaction>
</comment>
<evidence type="ECO:0000256" key="11">
    <source>
        <dbReference type="ARBA" id="ARBA00048988"/>
    </source>
</evidence>
<dbReference type="GO" id="GO:0000725">
    <property type="term" value="P:recombinational repair"/>
    <property type="evidence" value="ECO:0007669"/>
    <property type="project" value="TreeGrafter"/>
</dbReference>
<dbReference type="Pfam" id="PF13361">
    <property type="entry name" value="UvrD_C"/>
    <property type="match status" value="1"/>
</dbReference>
<dbReference type="PANTHER" id="PTHR11070">
    <property type="entry name" value="UVRD / RECB / PCRA DNA HELICASE FAMILY MEMBER"/>
    <property type="match status" value="1"/>
</dbReference>
<dbReference type="EC" id="5.6.2.4" evidence="9"/>
<keyword evidence="6" id="KW-0238">DNA-binding</keyword>
<organism evidence="14 15">
    <name type="scientific">Abyssobacteria bacterium (strain SURF_5)</name>
    <dbReference type="NCBI Taxonomy" id="2093360"/>
    <lineage>
        <taxon>Bacteria</taxon>
        <taxon>Pseudomonadati</taxon>
        <taxon>Candidatus Hydrogenedentota</taxon>
        <taxon>Candidatus Abyssobacteria</taxon>
    </lineage>
</organism>
<evidence type="ECO:0000256" key="4">
    <source>
        <dbReference type="ARBA" id="ARBA00022806"/>
    </source>
</evidence>
<evidence type="ECO:0000256" key="8">
    <source>
        <dbReference type="ARBA" id="ARBA00034617"/>
    </source>
</evidence>
<keyword evidence="7" id="KW-0413">Isomerase</keyword>
<evidence type="ECO:0000256" key="2">
    <source>
        <dbReference type="ARBA" id="ARBA00022741"/>
    </source>
</evidence>
<feature type="domain" description="UvrD-like helicase ATP-binding" evidence="13">
    <location>
        <begin position="22"/>
        <end position="347"/>
    </location>
</feature>
<proteinExistence type="inferred from homology"/>
<dbReference type="GO" id="GO:0016887">
    <property type="term" value="F:ATP hydrolysis activity"/>
    <property type="evidence" value="ECO:0007669"/>
    <property type="project" value="RHEA"/>
</dbReference>
<dbReference type="GO" id="GO:0005524">
    <property type="term" value="F:ATP binding"/>
    <property type="evidence" value="ECO:0007669"/>
    <property type="project" value="UniProtKB-UniRule"/>
</dbReference>
<evidence type="ECO:0000256" key="3">
    <source>
        <dbReference type="ARBA" id="ARBA00022801"/>
    </source>
</evidence>
<evidence type="ECO:0000313" key="15">
    <source>
        <dbReference type="Proteomes" id="UP000265882"/>
    </source>
</evidence>
<keyword evidence="4 12" id="KW-0347">Helicase</keyword>
<evidence type="ECO:0000256" key="7">
    <source>
        <dbReference type="ARBA" id="ARBA00023235"/>
    </source>
</evidence>
<sequence length="782" mass="88886">MISWPDFEKAVLTFIQRDIRKEKNLSQYEAIKAAQGSSLYLIAGPGSGKTTVITLRVLKLIYLDEMDPSNVLVTTFTRKAAAELRSRILGWGDQLRAAFLKDSSYEKLRSRLKSLDFNRIITGTLDSIAEETLGNYRAPGAPAPIVVQDFVSNALMMRTGLFSNGRYKDPNLLNYVASLRGGTFGLNVPELSSTLREIKDRFFHDQIDISAFQRKAQHLGAQIACDAITAYNQELQKKLLYDFAKLEAEFFQQILSQKLNSFLQNIKFVLIDEYQDTNLLQEKIYFELTRAALINKGSITVVGDDDQSLYRFRGATVELFRSFEKRMAKCLNLKPVPKYLSLNYRSTPTIVEFINNFIGLDQQFQKARVNSKPKIKHVRQIPEPQECPILGMFRDDVGSLAHDLAVLIEEVSRGQGLRIPQKGQAATIKLNKDGSLGDIALLCSSPQEFDYSDRPRLPFLLRTELHEASPRIEVFNPRGCPLQQIPEVQVLCGLILECVDPWSSVQKSLTNLPTTAANTFNSWRDHAMGYVNNNHLANKEHLQQFVQSWQSRIPLGRRIQKKERVPLNDLVYKLVTWIPSMQDDIEGLVYLEAITRSINQSGLFGSFGAEILFDPNKADIRLEHAFVKEALWNIFVPLASGAIEVNEDLLDTLPSDRVNIMSIHQAKGLEFPFVIVDVGSDFRINHWRQAFKRFPRDGGKTCKIEDELRQFSPLGTSTRSSLDRAFDDLIRHYFVAFSRAQDVLLLVGLNAVKNRIRNIGTGWDRGNTWHWGRGLQNLTHLR</sequence>
<keyword evidence="2 12" id="KW-0547">Nucleotide-binding</keyword>
<dbReference type="InterPro" id="IPR027417">
    <property type="entry name" value="P-loop_NTPase"/>
</dbReference>
<dbReference type="CDD" id="cd17932">
    <property type="entry name" value="DEXQc_UvrD"/>
    <property type="match status" value="1"/>
</dbReference>
<comment type="catalytic activity">
    <reaction evidence="11">
        <text>ATP + H2O = ADP + phosphate + H(+)</text>
        <dbReference type="Rhea" id="RHEA:13065"/>
        <dbReference type="ChEBI" id="CHEBI:15377"/>
        <dbReference type="ChEBI" id="CHEBI:15378"/>
        <dbReference type="ChEBI" id="CHEBI:30616"/>
        <dbReference type="ChEBI" id="CHEBI:43474"/>
        <dbReference type="ChEBI" id="CHEBI:456216"/>
        <dbReference type="EC" id="5.6.2.4"/>
    </reaction>
</comment>
<accession>A0A3A4P1R4</accession>
<protein>
    <recommendedName>
        <fullName evidence="9">DNA 3'-5' helicase</fullName>
        <ecNumber evidence="9">5.6.2.4</ecNumber>
    </recommendedName>
    <alternativeName>
        <fullName evidence="10">DNA 3'-5' helicase II</fullName>
    </alternativeName>
</protein>
<dbReference type="GO" id="GO:0003677">
    <property type="term" value="F:DNA binding"/>
    <property type="evidence" value="ECO:0007669"/>
    <property type="project" value="UniProtKB-KW"/>
</dbReference>
<dbReference type="AlphaFoldDB" id="A0A3A4P1R4"/>
<comment type="similarity">
    <text evidence="1">Belongs to the helicase family. UvrD subfamily.</text>
</comment>
<dbReference type="Gene3D" id="1.10.10.160">
    <property type="match status" value="1"/>
</dbReference>
<keyword evidence="3 12" id="KW-0378">Hydrolase</keyword>
<reference evidence="14 15" key="1">
    <citation type="journal article" date="2017" name="ISME J.">
        <title>Energy and carbon metabolisms in a deep terrestrial subsurface fluid microbial community.</title>
        <authorList>
            <person name="Momper L."/>
            <person name="Jungbluth S.P."/>
            <person name="Lee M.D."/>
            <person name="Amend J.P."/>
        </authorList>
    </citation>
    <scope>NUCLEOTIDE SEQUENCE [LARGE SCALE GENOMIC DNA]</scope>
    <source>
        <strain evidence="14">SURF_5</strain>
    </source>
</reference>